<dbReference type="STRING" id="56646.A0A2L2T1H6"/>
<protein>
    <submittedName>
        <fullName evidence="2">Uncharacterized protein</fullName>
    </submittedName>
</protein>
<dbReference type="OrthoDB" id="4989504at2759"/>
<sequence>MIARVLLSWLAASATVFAAPTTDGPSVLDTRACTTPANSLKNPSFESSLSPWVFKPTYAKLGSAGVVTGGYKSNHAVQVTATSGPNDPTSYNKLSQTFKICKASRFQLSWSMLLPKDGSKYVAPNIPGMYVEAQAPDGLWHQLGNFQFSSKTFSSTIFSPNKKGTHNVNQWANFVSDFPTSQTGTWTISMEWYDQPATGGKTTTLKVKMDNFTVKPKA</sequence>
<dbReference type="GeneID" id="37264195"/>
<keyword evidence="1" id="KW-0732">Signal</keyword>
<reference evidence="3" key="1">
    <citation type="submission" date="2014-10" db="EMBL/GenBank/DDBJ databases">
        <authorList>
            <person name="King R."/>
        </authorList>
    </citation>
    <scope>NUCLEOTIDE SEQUENCE [LARGE SCALE GENOMIC DNA]</scope>
    <source>
        <strain evidence="3">A3/5</strain>
    </source>
</reference>
<dbReference type="Proteomes" id="UP000245910">
    <property type="component" value="Chromosome IIII"/>
</dbReference>
<dbReference type="KEGG" id="fvn:FVRRES_12564"/>
<organism evidence="2 3">
    <name type="scientific">Fusarium venenatum</name>
    <dbReference type="NCBI Taxonomy" id="56646"/>
    <lineage>
        <taxon>Eukaryota</taxon>
        <taxon>Fungi</taxon>
        <taxon>Dikarya</taxon>
        <taxon>Ascomycota</taxon>
        <taxon>Pezizomycotina</taxon>
        <taxon>Sordariomycetes</taxon>
        <taxon>Hypocreomycetidae</taxon>
        <taxon>Hypocreales</taxon>
        <taxon>Nectriaceae</taxon>
        <taxon>Fusarium</taxon>
    </lineage>
</organism>
<proteinExistence type="predicted"/>
<dbReference type="EMBL" id="LN649232">
    <property type="protein sequence ID" value="CEI39873.1"/>
    <property type="molecule type" value="Genomic_DNA"/>
</dbReference>
<dbReference type="Gene3D" id="2.60.120.260">
    <property type="entry name" value="Galactose-binding domain-like"/>
    <property type="match status" value="1"/>
</dbReference>
<dbReference type="RefSeq" id="XP_025582263.1">
    <property type="nucleotide sequence ID" value="XM_025727836.2"/>
</dbReference>
<feature type="chain" id="PRO_5014785543" evidence="1">
    <location>
        <begin position="19"/>
        <end position="218"/>
    </location>
</feature>
<accession>A0A2L2T1H6</accession>
<name>A0A2L2T1H6_9HYPO</name>
<dbReference type="AlphaFoldDB" id="A0A2L2T1H6"/>
<evidence type="ECO:0000313" key="3">
    <source>
        <dbReference type="Proteomes" id="UP000245910"/>
    </source>
</evidence>
<feature type="signal peptide" evidence="1">
    <location>
        <begin position="1"/>
        <end position="18"/>
    </location>
</feature>
<evidence type="ECO:0000256" key="1">
    <source>
        <dbReference type="SAM" id="SignalP"/>
    </source>
</evidence>
<evidence type="ECO:0000313" key="2">
    <source>
        <dbReference type="EMBL" id="CEI39873.1"/>
    </source>
</evidence>
<keyword evidence="3" id="KW-1185">Reference proteome</keyword>